<dbReference type="GO" id="GO:0003677">
    <property type="term" value="F:DNA binding"/>
    <property type="evidence" value="ECO:0007669"/>
    <property type="project" value="UniProtKB-UniRule"/>
</dbReference>
<comment type="caution">
    <text evidence="8">The sequence shown here is derived from an EMBL/GenBank/DDBJ whole genome shotgun (WGS) entry which is preliminary data.</text>
</comment>
<comment type="similarity">
    <text evidence="4">Belongs to the WhiA family.</text>
</comment>
<dbReference type="Pfam" id="PF14527">
    <property type="entry name" value="LAGLIDADG_WhiA"/>
    <property type="match status" value="1"/>
</dbReference>
<sequence>MSKSSTHPSFSKRIKDELCLNSYTEEEKHGILSSYARSVGSLSITPQFCLNLASSSATVSRFVFNLFKELYGVEVKIDYTKQLRLDKNVIYHIHIEKNVEEILKDLELNPIDNIKPVRNLDSKHFRGYVIGAFLASGLVSDPNLPSYFCELSFDEESEAKAVLKGLLNFRSVDSMAFKLIKRRNKYVLYLKRSDQISMFLSYIGAQQMMFEFENSRLEKDYFNNENRLTICAQANYSRALKNGEENLEDIALLEKYCGASYFNQKMKEVAEARKKLKDASYQELANYLNEKGIYVSRSGVARIFKKFQEDAKRFKNSDD</sequence>
<evidence type="ECO:0000256" key="3">
    <source>
        <dbReference type="ARBA" id="ARBA00023306"/>
    </source>
</evidence>
<dbReference type="EMBL" id="JADING010000091">
    <property type="protein sequence ID" value="MBO8414468.1"/>
    <property type="molecule type" value="Genomic_DNA"/>
</dbReference>
<dbReference type="Proteomes" id="UP000823629">
    <property type="component" value="Unassembled WGS sequence"/>
</dbReference>
<dbReference type="InterPro" id="IPR023054">
    <property type="entry name" value="Sporulation_regulator_WhiA_C"/>
</dbReference>
<reference evidence="8" key="1">
    <citation type="submission" date="2020-10" db="EMBL/GenBank/DDBJ databases">
        <authorList>
            <person name="Gilroy R."/>
        </authorList>
    </citation>
    <scope>NUCLEOTIDE SEQUENCE</scope>
    <source>
        <strain evidence="8">1748</strain>
    </source>
</reference>
<dbReference type="PANTHER" id="PTHR37307">
    <property type="entry name" value="CELL DIVISION PROTEIN WHIA-RELATED"/>
    <property type="match status" value="1"/>
</dbReference>
<evidence type="ECO:0000259" key="7">
    <source>
        <dbReference type="Pfam" id="PF14527"/>
    </source>
</evidence>
<dbReference type="Gene3D" id="3.10.28.10">
    <property type="entry name" value="Homing endonucleases"/>
    <property type="match status" value="1"/>
</dbReference>
<dbReference type="HAMAP" id="MF_01420">
    <property type="entry name" value="HTH_type_WhiA"/>
    <property type="match status" value="1"/>
</dbReference>
<evidence type="ECO:0000313" key="8">
    <source>
        <dbReference type="EMBL" id="MBO8414468.1"/>
    </source>
</evidence>
<feature type="domain" description="Sporulation regulator WhiA C-terminal" evidence="5">
    <location>
        <begin position="226"/>
        <end position="309"/>
    </location>
</feature>
<accession>A0A9D9D9Q8</accession>
<dbReference type="AlphaFoldDB" id="A0A9D9D9Q8"/>
<feature type="domain" description="WhiA LAGLIDADG-like" evidence="7">
    <location>
        <begin position="126"/>
        <end position="220"/>
    </location>
</feature>
<organism evidence="8 9">
    <name type="scientific">Candidatus Scatoplasma merdavium</name>
    <dbReference type="NCBI Taxonomy" id="2840932"/>
    <lineage>
        <taxon>Bacteria</taxon>
        <taxon>Bacillati</taxon>
        <taxon>Bacillota</taxon>
        <taxon>Bacilli</taxon>
        <taxon>Bacillales</taxon>
        <taxon>Candidatus Scatoplasma</taxon>
    </lineage>
</organism>
<dbReference type="GO" id="GO:0043937">
    <property type="term" value="P:regulation of sporulation"/>
    <property type="evidence" value="ECO:0007669"/>
    <property type="project" value="InterPro"/>
</dbReference>
<evidence type="ECO:0000256" key="4">
    <source>
        <dbReference type="HAMAP-Rule" id="MF_01420"/>
    </source>
</evidence>
<name>A0A9D9D9Q8_9BACL</name>
<dbReference type="InterPro" id="IPR003802">
    <property type="entry name" value="Sporulation_regulator_WhiA"/>
</dbReference>
<dbReference type="NCBIfam" id="TIGR00647">
    <property type="entry name" value="DNA_bind_WhiA"/>
    <property type="match status" value="1"/>
</dbReference>
<dbReference type="InterPro" id="IPR018478">
    <property type="entry name" value="Sporu_reg_WhiA_N_dom"/>
</dbReference>
<dbReference type="InterPro" id="IPR027434">
    <property type="entry name" value="Homing_endonucl"/>
</dbReference>
<dbReference type="InterPro" id="IPR039518">
    <property type="entry name" value="WhiA_LAGLIDADG_dom"/>
</dbReference>
<keyword evidence="2 4" id="KW-0238">DNA-binding</keyword>
<gene>
    <name evidence="4 8" type="primary">whiA</name>
    <name evidence="8" type="ORF">IAC78_03240</name>
</gene>
<evidence type="ECO:0000259" key="6">
    <source>
        <dbReference type="Pfam" id="PF10298"/>
    </source>
</evidence>
<protein>
    <recommendedName>
        <fullName evidence="4">Probable cell division protein WhiA</fullName>
    </recommendedName>
</protein>
<dbReference type="GO" id="GO:0051301">
    <property type="term" value="P:cell division"/>
    <property type="evidence" value="ECO:0007669"/>
    <property type="project" value="UniProtKB-UniRule"/>
</dbReference>
<dbReference type="Pfam" id="PF02650">
    <property type="entry name" value="HTH_WhiA"/>
    <property type="match status" value="1"/>
</dbReference>
<proteinExistence type="inferred from homology"/>
<dbReference type="PANTHER" id="PTHR37307:SF1">
    <property type="entry name" value="CELL DIVISION PROTEIN WHIA-RELATED"/>
    <property type="match status" value="1"/>
</dbReference>
<evidence type="ECO:0000256" key="1">
    <source>
        <dbReference type="ARBA" id="ARBA00022618"/>
    </source>
</evidence>
<keyword evidence="3 4" id="KW-0131">Cell cycle</keyword>
<dbReference type="SUPFAM" id="SSF55608">
    <property type="entry name" value="Homing endonucleases"/>
    <property type="match status" value="1"/>
</dbReference>
<keyword evidence="1 4" id="KW-0132">Cell division</keyword>
<evidence type="ECO:0000256" key="2">
    <source>
        <dbReference type="ARBA" id="ARBA00023125"/>
    </source>
</evidence>
<comment type="function">
    <text evidence="4">Involved in cell division and chromosome segregation.</text>
</comment>
<dbReference type="Pfam" id="PF10298">
    <property type="entry name" value="WhiA_N"/>
    <property type="match status" value="1"/>
</dbReference>
<evidence type="ECO:0000259" key="5">
    <source>
        <dbReference type="Pfam" id="PF02650"/>
    </source>
</evidence>
<reference evidence="8" key="2">
    <citation type="journal article" date="2021" name="PeerJ">
        <title>Extensive microbial diversity within the chicken gut microbiome revealed by metagenomics and culture.</title>
        <authorList>
            <person name="Gilroy R."/>
            <person name="Ravi A."/>
            <person name="Getino M."/>
            <person name="Pursley I."/>
            <person name="Horton D.L."/>
            <person name="Alikhan N.F."/>
            <person name="Baker D."/>
            <person name="Gharbi K."/>
            <person name="Hall N."/>
            <person name="Watson M."/>
            <person name="Adriaenssens E.M."/>
            <person name="Foster-Nyarko E."/>
            <person name="Jarju S."/>
            <person name="Secka A."/>
            <person name="Antonio M."/>
            <person name="Oren A."/>
            <person name="Chaudhuri R.R."/>
            <person name="La Ragione R."/>
            <person name="Hildebrand F."/>
            <person name="Pallen M.J."/>
        </authorList>
    </citation>
    <scope>NUCLEOTIDE SEQUENCE</scope>
    <source>
        <strain evidence="8">1748</strain>
    </source>
</reference>
<feature type="domain" description="Sporulation transcription regulator WhiA N-terminal" evidence="6">
    <location>
        <begin position="31"/>
        <end position="108"/>
    </location>
</feature>
<evidence type="ECO:0000313" key="9">
    <source>
        <dbReference type="Proteomes" id="UP000823629"/>
    </source>
</evidence>